<feature type="transmembrane region" description="Helical" evidence="2">
    <location>
        <begin position="89"/>
        <end position="111"/>
    </location>
</feature>
<gene>
    <name evidence="3" type="ORF">A7J15_09395</name>
</gene>
<keyword evidence="2" id="KW-0812">Transmembrane</keyword>
<feature type="region of interest" description="Disordered" evidence="1">
    <location>
        <begin position="1"/>
        <end position="77"/>
    </location>
</feature>
<feature type="compositionally biased region" description="Basic and acidic residues" evidence="1">
    <location>
        <begin position="42"/>
        <end position="77"/>
    </location>
</feature>
<dbReference type="InterPro" id="IPR021403">
    <property type="entry name" value="DUF3043"/>
</dbReference>
<organism evidence="3 4">
    <name type="scientific">Microbacterium sediminis</name>
    <dbReference type="NCBI Taxonomy" id="904291"/>
    <lineage>
        <taxon>Bacteria</taxon>
        <taxon>Bacillati</taxon>
        <taxon>Actinomycetota</taxon>
        <taxon>Actinomycetes</taxon>
        <taxon>Micrococcales</taxon>
        <taxon>Microbacteriaceae</taxon>
        <taxon>Microbacterium</taxon>
    </lineage>
</organism>
<proteinExistence type="predicted"/>
<evidence type="ECO:0008006" key="5">
    <source>
        <dbReference type="Google" id="ProtNLM"/>
    </source>
</evidence>
<reference evidence="3 4" key="1">
    <citation type="submission" date="2016-05" db="EMBL/GenBank/DDBJ databases">
        <authorList>
            <person name="Lavstsen T."/>
            <person name="Jespersen J.S."/>
        </authorList>
    </citation>
    <scope>NUCLEOTIDE SEQUENCE [LARGE SCALE GENOMIC DNA]</scope>
    <source>
        <strain evidence="3 4">YLB-01</strain>
    </source>
</reference>
<dbReference type="STRING" id="904291.A7J15_09395"/>
<evidence type="ECO:0000256" key="2">
    <source>
        <dbReference type="SAM" id="Phobius"/>
    </source>
</evidence>
<dbReference type="Pfam" id="PF11241">
    <property type="entry name" value="DUF3043"/>
    <property type="match status" value="1"/>
</dbReference>
<feature type="transmembrane region" description="Helical" evidence="2">
    <location>
        <begin position="117"/>
        <end position="137"/>
    </location>
</feature>
<sequence length="186" mass="21256">MANTPAPADDDASTTTVGKGRPTPSRAEREAARRRPLVANTKEARQRARAELRERQDRARIGMANGEEKYLPPKDKGPQRRWVRDYTDAGWHIGELLMPLLIVVLIVTMFLPLEFQFYGMMGLWIFVALTVADMIILSNTVKKKAADKFGKDKREKGLGWYAAMRSVQMRWMRLPKPQVKRGQYPA</sequence>
<keyword evidence="4" id="KW-1185">Reference proteome</keyword>
<protein>
    <recommendedName>
        <fullName evidence="5">DUF3043 domain-containing protein</fullName>
    </recommendedName>
</protein>
<comment type="caution">
    <text evidence="3">The sequence shown here is derived from an EMBL/GenBank/DDBJ whole genome shotgun (WGS) entry which is preliminary data.</text>
</comment>
<dbReference type="Proteomes" id="UP000093355">
    <property type="component" value="Unassembled WGS sequence"/>
</dbReference>
<evidence type="ECO:0000313" key="3">
    <source>
        <dbReference type="EMBL" id="OCG73218.1"/>
    </source>
</evidence>
<name>A0A1B9N9D3_9MICO</name>
<accession>A0A1B9N9D3</accession>
<evidence type="ECO:0000313" key="4">
    <source>
        <dbReference type="Proteomes" id="UP000093355"/>
    </source>
</evidence>
<keyword evidence="2" id="KW-0472">Membrane</keyword>
<keyword evidence="2" id="KW-1133">Transmembrane helix</keyword>
<dbReference type="RefSeq" id="WP_067027406.1">
    <property type="nucleotide sequence ID" value="NZ_CP038256.1"/>
</dbReference>
<evidence type="ECO:0000256" key="1">
    <source>
        <dbReference type="SAM" id="MobiDB-lite"/>
    </source>
</evidence>
<dbReference type="AlphaFoldDB" id="A0A1B9N9D3"/>
<dbReference type="EMBL" id="LXMD01000027">
    <property type="protein sequence ID" value="OCG73218.1"/>
    <property type="molecule type" value="Genomic_DNA"/>
</dbReference>